<evidence type="ECO:0000313" key="2">
    <source>
        <dbReference type="Proteomes" id="UP000233766"/>
    </source>
</evidence>
<evidence type="ECO:0000313" key="1">
    <source>
        <dbReference type="EMBL" id="PKV80088.1"/>
    </source>
</evidence>
<name>A0A2N3VER5_9NOCA</name>
<proteinExistence type="predicted"/>
<dbReference type="Proteomes" id="UP000233766">
    <property type="component" value="Unassembled WGS sequence"/>
</dbReference>
<reference evidence="1 2" key="1">
    <citation type="submission" date="2017-12" db="EMBL/GenBank/DDBJ databases">
        <title>Sequencing the genomes of 1000 Actinobacteria strains.</title>
        <authorList>
            <person name="Klenk H.-P."/>
        </authorList>
    </citation>
    <scope>NUCLEOTIDE SEQUENCE [LARGE SCALE GENOMIC DNA]</scope>
    <source>
        <strain evidence="1 2">DSM 44489</strain>
    </source>
</reference>
<dbReference type="NCBIfam" id="NF040566">
    <property type="entry name" value="SCO2522_fam"/>
    <property type="match status" value="1"/>
</dbReference>
<dbReference type="AlphaFoldDB" id="A0A2N3VER5"/>
<comment type="caution">
    <text evidence="1">The sequence shown here is derived from an EMBL/GenBank/DDBJ whole genome shotgun (WGS) entry which is preliminary data.</text>
</comment>
<organism evidence="1 2">
    <name type="scientific">Nocardia fluminea</name>
    <dbReference type="NCBI Taxonomy" id="134984"/>
    <lineage>
        <taxon>Bacteria</taxon>
        <taxon>Bacillati</taxon>
        <taxon>Actinomycetota</taxon>
        <taxon>Actinomycetes</taxon>
        <taxon>Mycobacteriales</taxon>
        <taxon>Nocardiaceae</taxon>
        <taxon>Nocardia</taxon>
    </lineage>
</organism>
<keyword evidence="2" id="KW-1185">Reference proteome</keyword>
<sequence length="334" mass="37682">MDSLFQEATAATRVESVAMSHVSLEVGHFSMDELANRPDAVRAQFERVAPLVHAFTEMARDEFAERAGGRSRVRVSTCFLIDDYFRGTTDPRAILPGFLRSAQESGIRVDYLGREAGCAVVPKKDSSGAPTKLAQIVADMVVAEPLEGYSGRRPPTTELGWLSNGRPSSDDELRDAMDLRDYVPPLELSRRNHSIYLDVEMWRRDRERDDPYWSCPFLASVWQLLRLGMVRFEGKRVAEPADYRDWATQEWAESWGVLPSIMQLHDAAPFAAFRSVSILPKRYLGIEHSVQQILDHLDIDAGVNEVYAQRAQENRIVATDHLSDRLSHFFLGAG</sequence>
<dbReference type="InterPro" id="IPR049747">
    <property type="entry name" value="SCO2522-like"/>
</dbReference>
<dbReference type="EMBL" id="PJMW01000002">
    <property type="protein sequence ID" value="PKV80088.1"/>
    <property type="molecule type" value="Genomic_DNA"/>
</dbReference>
<dbReference type="RefSeq" id="WP_281258086.1">
    <property type="nucleotide sequence ID" value="NZ_PJMW01000002.1"/>
</dbReference>
<protein>
    <submittedName>
        <fullName evidence="1">Uncharacterized protein</fullName>
    </submittedName>
</protein>
<gene>
    <name evidence="1" type="ORF">ATK86_4504</name>
</gene>
<accession>A0A2N3VER5</accession>